<dbReference type="Gene3D" id="3.40.50.150">
    <property type="entry name" value="Vaccinia Virus protein VP39"/>
    <property type="match status" value="1"/>
</dbReference>
<protein>
    <recommendedName>
        <fullName evidence="4">Methyltransferase type 12 domain-containing protein</fullName>
    </recommendedName>
</protein>
<dbReference type="Pfam" id="PF08242">
    <property type="entry name" value="Methyltransf_12"/>
    <property type="match status" value="1"/>
</dbReference>
<dbReference type="SUPFAM" id="SSF53335">
    <property type="entry name" value="S-adenosyl-L-methionine-dependent methyltransferases"/>
    <property type="match status" value="1"/>
</dbReference>
<evidence type="ECO:0000256" key="1">
    <source>
        <dbReference type="ARBA" id="ARBA00009725"/>
    </source>
</evidence>
<dbReference type="AlphaFoldDB" id="A0AAV1JNI6"/>
<reference evidence="5 6" key="1">
    <citation type="submission" date="2023-11" db="EMBL/GenBank/DDBJ databases">
        <authorList>
            <person name="Okamura Y."/>
        </authorList>
    </citation>
    <scope>NUCLEOTIDE SEQUENCE [LARGE SCALE GENOMIC DNA]</scope>
</reference>
<evidence type="ECO:0000256" key="3">
    <source>
        <dbReference type="ARBA" id="ARBA00022679"/>
    </source>
</evidence>
<dbReference type="GO" id="GO:0032259">
    <property type="term" value="P:methylation"/>
    <property type="evidence" value="ECO:0007669"/>
    <property type="project" value="UniProtKB-KW"/>
</dbReference>
<comment type="similarity">
    <text evidence="1">Belongs to the methyltransferase superfamily. METL family.</text>
</comment>
<dbReference type="CDD" id="cd02440">
    <property type="entry name" value="AdoMet_MTases"/>
    <property type="match status" value="1"/>
</dbReference>
<keyword evidence="2" id="KW-0489">Methyltransferase</keyword>
<accession>A0AAV1JNI6</accession>
<evidence type="ECO:0000313" key="6">
    <source>
        <dbReference type="Proteomes" id="UP001497472"/>
    </source>
</evidence>
<dbReference type="InterPro" id="IPR013217">
    <property type="entry name" value="Methyltransf_12"/>
</dbReference>
<evidence type="ECO:0000259" key="4">
    <source>
        <dbReference type="Pfam" id="PF08242"/>
    </source>
</evidence>
<dbReference type="PANTHER" id="PTHR22809">
    <property type="entry name" value="METHYLTRANSFERASE-RELATED"/>
    <property type="match status" value="1"/>
</dbReference>
<proteinExistence type="inferred from homology"/>
<gene>
    <name evidence="5" type="ORF">LNINA_LOCUS10220</name>
</gene>
<dbReference type="InterPro" id="IPR029063">
    <property type="entry name" value="SAM-dependent_MTases_sf"/>
</dbReference>
<comment type="caution">
    <text evidence="5">The sequence shown here is derived from an EMBL/GenBank/DDBJ whole genome shotgun (WGS) entry which is preliminary data.</text>
</comment>
<feature type="domain" description="Methyltransferase type 12" evidence="4">
    <location>
        <begin position="208"/>
        <end position="309"/>
    </location>
</feature>
<dbReference type="EMBL" id="CAVLEF010000107">
    <property type="protein sequence ID" value="CAK1551044.1"/>
    <property type="molecule type" value="Genomic_DNA"/>
</dbReference>
<sequence>MQPAAAASERMAVQYPRELFVDAPPSPHSHPSHPLMEPYGNTGKMARIFEFTFSKDCISPNYTLLSSKSSVGDKLLALESTRHRKKPPGGSRFLQDRNDQFLFNAWDNVQWDSEQEKAAQEKIKLNSHITFTEDTLKDLDINADKHWDEFYDIHQNRFFKDRHWLFTEFPELAPDYNSAPCRVYPNGETNETKIPNNTSPASKRFIFEIGCGVGNTIFPILQYSQDPNLFVYGCDFSSKAVKIMKENELYDTKRCEVFVLDATNQDWDVPFEENSVDIIVLIFVLSAIDPTKMPGVIQNIFKYLKPGGLVVFRDYGQYDLAQLRFKKGRCISENFYARGDKTMVYFFTQEEISSLFKKAGFLEEQNLIDRRLQVNRGKKLTMYRIWIQAKYRKPLQ</sequence>
<keyword evidence="3" id="KW-0808">Transferase</keyword>
<dbReference type="Proteomes" id="UP001497472">
    <property type="component" value="Unassembled WGS sequence"/>
</dbReference>
<name>A0AAV1JNI6_9NEOP</name>
<dbReference type="GO" id="GO:0052735">
    <property type="term" value="F:tRNA (cytidine-3-)-methyltransferase activity"/>
    <property type="evidence" value="ECO:0007669"/>
    <property type="project" value="TreeGrafter"/>
</dbReference>
<dbReference type="PANTHER" id="PTHR22809:SF11">
    <property type="entry name" value="TRNA N(3)-METHYLCYTIDINE METHYLTRANSFERASE METTL2"/>
    <property type="match status" value="1"/>
</dbReference>
<organism evidence="5 6">
    <name type="scientific">Leptosia nina</name>
    <dbReference type="NCBI Taxonomy" id="320188"/>
    <lineage>
        <taxon>Eukaryota</taxon>
        <taxon>Metazoa</taxon>
        <taxon>Ecdysozoa</taxon>
        <taxon>Arthropoda</taxon>
        <taxon>Hexapoda</taxon>
        <taxon>Insecta</taxon>
        <taxon>Pterygota</taxon>
        <taxon>Neoptera</taxon>
        <taxon>Endopterygota</taxon>
        <taxon>Lepidoptera</taxon>
        <taxon>Glossata</taxon>
        <taxon>Ditrysia</taxon>
        <taxon>Papilionoidea</taxon>
        <taxon>Pieridae</taxon>
        <taxon>Pierinae</taxon>
        <taxon>Leptosia</taxon>
    </lineage>
</organism>
<keyword evidence="6" id="KW-1185">Reference proteome</keyword>
<evidence type="ECO:0000256" key="2">
    <source>
        <dbReference type="ARBA" id="ARBA00022603"/>
    </source>
</evidence>
<dbReference type="InterPro" id="IPR026113">
    <property type="entry name" value="METTL2/6/8-like"/>
</dbReference>
<evidence type="ECO:0000313" key="5">
    <source>
        <dbReference type="EMBL" id="CAK1551044.1"/>
    </source>
</evidence>
<dbReference type="FunFam" id="3.40.50.150:FF:000298">
    <property type="entry name" value="Methyltransferase-like protein"/>
    <property type="match status" value="1"/>
</dbReference>